<protein>
    <submittedName>
        <fullName evidence="1">Uncharacterized protein</fullName>
    </submittedName>
</protein>
<keyword evidence="2" id="KW-1185">Reference proteome</keyword>
<evidence type="ECO:0000313" key="2">
    <source>
        <dbReference type="Proteomes" id="UP001153636"/>
    </source>
</evidence>
<gene>
    <name evidence="1" type="ORF">PSYICH_LOCUS1552</name>
</gene>
<evidence type="ECO:0000313" key="1">
    <source>
        <dbReference type="EMBL" id="CAH1100676.1"/>
    </source>
</evidence>
<dbReference type="OrthoDB" id="10513527at2759"/>
<dbReference type="EMBL" id="OV651822">
    <property type="protein sequence ID" value="CAH1100676.1"/>
    <property type="molecule type" value="Genomic_DNA"/>
</dbReference>
<dbReference type="AlphaFoldDB" id="A0A9P0CM91"/>
<proteinExistence type="predicted"/>
<organism evidence="1 2">
    <name type="scientific">Psylliodes chrysocephalus</name>
    <dbReference type="NCBI Taxonomy" id="3402493"/>
    <lineage>
        <taxon>Eukaryota</taxon>
        <taxon>Metazoa</taxon>
        <taxon>Ecdysozoa</taxon>
        <taxon>Arthropoda</taxon>
        <taxon>Hexapoda</taxon>
        <taxon>Insecta</taxon>
        <taxon>Pterygota</taxon>
        <taxon>Neoptera</taxon>
        <taxon>Endopterygota</taxon>
        <taxon>Coleoptera</taxon>
        <taxon>Polyphaga</taxon>
        <taxon>Cucujiformia</taxon>
        <taxon>Chrysomeloidea</taxon>
        <taxon>Chrysomelidae</taxon>
        <taxon>Galerucinae</taxon>
        <taxon>Alticini</taxon>
        <taxon>Psylliodes</taxon>
    </lineage>
</organism>
<dbReference type="Proteomes" id="UP001153636">
    <property type="component" value="Chromosome 10"/>
</dbReference>
<name>A0A9P0CM91_9CUCU</name>
<accession>A0A9P0CM91</accession>
<sequence>MNDNHIIPCPRSWLYPHHGLPEETLKENQRRIFQEYLPGMVITKIIPLNDTKKPRCSWAVHFTCHNQGRDVLRRIHNQLDQLKPRNTNIRSLEAGDSHNFVVIYKIVCTCAALHFYKYDKIKKLENIVENIKLEHDNIKLENVHS</sequence>
<reference evidence="1" key="1">
    <citation type="submission" date="2022-01" db="EMBL/GenBank/DDBJ databases">
        <authorList>
            <person name="King R."/>
        </authorList>
    </citation>
    <scope>NUCLEOTIDE SEQUENCE</scope>
</reference>